<comment type="caution">
    <text evidence="3">The sequence shown here is derived from an EMBL/GenBank/DDBJ whole genome shotgun (WGS) entry which is preliminary data.</text>
</comment>
<protein>
    <recommendedName>
        <fullName evidence="2">NACHT-NTPase and P-loop NTPases N-terminal domain-containing protein</fullName>
    </recommendedName>
</protein>
<reference evidence="3 4" key="1">
    <citation type="submission" date="2022-12" db="EMBL/GenBank/DDBJ databases">
        <title>Genomic features and morphological characterization of a novel Knufia sp. strain isolated from spacecraft assembly facility.</title>
        <authorList>
            <person name="Teixeira M."/>
            <person name="Chander A.M."/>
            <person name="Stajich J.E."/>
            <person name="Venkateswaran K."/>
        </authorList>
    </citation>
    <scope>NUCLEOTIDE SEQUENCE [LARGE SCALE GENOMIC DNA]</scope>
    <source>
        <strain evidence="3 4">FJI-L2-BK-P2</strain>
    </source>
</reference>
<name>A0AAN8E7M7_9EURO</name>
<dbReference type="Proteomes" id="UP001316803">
    <property type="component" value="Unassembled WGS sequence"/>
</dbReference>
<evidence type="ECO:0000259" key="2">
    <source>
        <dbReference type="Pfam" id="PF17107"/>
    </source>
</evidence>
<dbReference type="InterPro" id="IPR031352">
    <property type="entry name" value="SesA"/>
</dbReference>
<accession>A0AAN8E7M7</accession>
<feature type="domain" description="NACHT-NTPase and P-loop NTPases N-terminal" evidence="2">
    <location>
        <begin position="10"/>
        <end position="133"/>
    </location>
</feature>
<feature type="compositionally biased region" description="Polar residues" evidence="1">
    <location>
        <begin position="177"/>
        <end position="201"/>
    </location>
</feature>
<evidence type="ECO:0000256" key="1">
    <source>
        <dbReference type="SAM" id="MobiDB-lite"/>
    </source>
</evidence>
<feature type="region of interest" description="Disordered" evidence="1">
    <location>
        <begin position="177"/>
        <end position="218"/>
    </location>
</feature>
<dbReference type="Pfam" id="PF17107">
    <property type="entry name" value="SesA"/>
    <property type="match status" value="1"/>
</dbReference>
<evidence type="ECO:0000313" key="4">
    <source>
        <dbReference type="Proteomes" id="UP001316803"/>
    </source>
</evidence>
<dbReference type="AlphaFoldDB" id="A0AAN8E7M7"/>
<keyword evidence="4" id="KW-1185">Reference proteome</keyword>
<dbReference type="EMBL" id="JAKLMC020000056">
    <property type="protein sequence ID" value="KAK5947999.1"/>
    <property type="molecule type" value="Genomic_DNA"/>
</dbReference>
<proteinExistence type="predicted"/>
<gene>
    <name evidence="3" type="ORF">OHC33_010983</name>
</gene>
<evidence type="ECO:0000313" key="3">
    <source>
        <dbReference type="EMBL" id="KAK5947999.1"/>
    </source>
</evidence>
<sequence length="218" mass="24017">MSGLEVIGGISAVIAIIDSSVQVWKSARKDLKLSETFETVANRLPILRDTLRTCHEHFEPIQTTLPADAAESLLKTVQNCETKAAKLHTIFEETISGENDQWYERYRKVARRLGKGSKVEELMQSITEDAQSLVNYHTVKSASPELCMKLEEIVTTMQSVEPSLPNDDIASQTFNAYGGPQNVSTGQSTQYNSSNTGSGETHNYGGIEGNPVFNFGKK</sequence>
<organism evidence="3 4">
    <name type="scientific">Knufia fluminis</name>
    <dbReference type="NCBI Taxonomy" id="191047"/>
    <lineage>
        <taxon>Eukaryota</taxon>
        <taxon>Fungi</taxon>
        <taxon>Dikarya</taxon>
        <taxon>Ascomycota</taxon>
        <taxon>Pezizomycotina</taxon>
        <taxon>Eurotiomycetes</taxon>
        <taxon>Chaetothyriomycetidae</taxon>
        <taxon>Chaetothyriales</taxon>
        <taxon>Trichomeriaceae</taxon>
        <taxon>Knufia</taxon>
    </lineage>
</organism>